<dbReference type="InterPro" id="IPR022048">
    <property type="entry name" value="Envelope_fusion-like"/>
</dbReference>
<feature type="region of interest" description="Disordered" evidence="1">
    <location>
        <begin position="1"/>
        <end position="25"/>
    </location>
</feature>
<dbReference type="AlphaFoldDB" id="A0A0L7KW32"/>
<sequence length="569" mass="64979">MFKQNVNDTPSTNQRNSNSHVTQQDEAHEILLSTAMIKVKKVDGTYQTMRALIDQGSQTSLITENAAQQLGLQRQKCKGIISGIGAKDNMCKGMTKNGILKRPVTKISILPVQDHDKNDQKTDHKSTPATAKPRIKLSTLFASLLLFLSIITTSQCALNVTNFRENQHLYFDKLSNMNIIRGDWKLIVYYKMQPYWDGITALNKSTIILDRLCTKMEDNAYCNTILLQLRHELNELEYNNRLLLSHQGRTRSARKRRGLIDGVGYLANSLFGVLDSRFAEQYQNDIQLLRESQQHISTLSKNQTSIIEAEFNVLKRIENTTSLQYKIIHQQLLQSEKAEGLLKSEIQLSNEFNVGAIIASNLLQNMKHLQGMMLDTITDTYHGRLNPYLITAKQLQDQLSIISSHVSNDVTLPINNINDDLAKIFKLITSKARIITDYLIFELRIPLISRDFFEIFKIIPIPVQRQSSMISIKPISNYVAINLKKDTYISLSESGIKSCLVAEEGLYLCHISKPIYRIGGDKDFCQKKNAECETTIKSCENIWMESHYITNYYRACAVTACVRRRRALW</sequence>
<feature type="compositionally biased region" description="Polar residues" evidence="1">
    <location>
        <begin position="1"/>
        <end position="22"/>
    </location>
</feature>
<accession>A0A0L7KW32</accession>
<evidence type="ECO:0000256" key="1">
    <source>
        <dbReference type="SAM" id="MobiDB-lite"/>
    </source>
</evidence>
<evidence type="ECO:0000313" key="2">
    <source>
        <dbReference type="EMBL" id="KOB67487.1"/>
    </source>
</evidence>
<proteinExistence type="predicted"/>
<evidence type="ECO:0008006" key="4">
    <source>
        <dbReference type="Google" id="ProtNLM"/>
    </source>
</evidence>
<reference evidence="2 3" key="1">
    <citation type="journal article" date="2015" name="Genome Biol. Evol.">
        <title>The genome of winter moth (Operophtera brumata) provides a genomic perspective on sexual dimorphism and phenology.</title>
        <authorList>
            <person name="Derks M.F."/>
            <person name="Smit S."/>
            <person name="Salis L."/>
            <person name="Schijlen E."/>
            <person name="Bossers A."/>
            <person name="Mateman C."/>
            <person name="Pijl A.S."/>
            <person name="de Ridder D."/>
            <person name="Groenen M.A."/>
            <person name="Visser M.E."/>
            <person name="Megens H.J."/>
        </authorList>
    </citation>
    <scope>NUCLEOTIDE SEQUENCE [LARGE SCALE GENOMIC DNA]</scope>
    <source>
        <strain evidence="2">WM2013NL</strain>
        <tissue evidence="2">Head and thorax</tissue>
    </source>
</reference>
<protein>
    <recommendedName>
        <fullName evidence="4">Peptidase A2 domain-containing protein</fullName>
    </recommendedName>
</protein>
<dbReference type="Proteomes" id="UP000037510">
    <property type="component" value="Unassembled WGS sequence"/>
</dbReference>
<comment type="caution">
    <text evidence="2">The sequence shown here is derived from an EMBL/GenBank/DDBJ whole genome shotgun (WGS) entry which is preliminary data.</text>
</comment>
<dbReference type="Pfam" id="PF12259">
    <property type="entry name" value="Baculo_F"/>
    <property type="match status" value="1"/>
</dbReference>
<name>A0A0L7KW32_OPEBR</name>
<dbReference type="EMBL" id="JTDY01005003">
    <property type="protein sequence ID" value="KOB67487.1"/>
    <property type="molecule type" value="Genomic_DNA"/>
</dbReference>
<evidence type="ECO:0000313" key="3">
    <source>
        <dbReference type="Proteomes" id="UP000037510"/>
    </source>
</evidence>
<gene>
    <name evidence="2" type="ORF">OBRU01_19761</name>
</gene>
<keyword evidence="3" id="KW-1185">Reference proteome</keyword>
<organism evidence="2 3">
    <name type="scientific">Operophtera brumata</name>
    <name type="common">Winter moth</name>
    <name type="synonym">Phalaena brumata</name>
    <dbReference type="NCBI Taxonomy" id="104452"/>
    <lineage>
        <taxon>Eukaryota</taxon>
        <taxon>Metazoa</taxon>
        <taxon>Ecdysozoa</taxon>
        <taxon>Arthropoda</taxon>
        <taxon>Hexapoda</taxon>
        <taxon>Insecta</taxon>
        <taxon>Pterygota</taxon>
        <taxon>Neoptera</taxon>
        <taxon>Endopterygota</taxon>
        <taxon>Lepidoptera</taxon>
        <taxon>Glossata</taxon>
        <taxon>Ditrysia</taxon>
        <taxon>Geometroidea</taxon>
        <taxon>Geometridae</taxon>
        <taxon>Larentiinae</taxon>
        <taxon>Operophtera</taxon>
    </lineage>
</organism>